<reference evidence="1 2" key="1">
    <citation type="submission" date="2018-03" db="EMBL/GenBank/DDBJ databases">
        <title>First report of an OXA-48+CTX-M-M-producing Kluyvera ascorbata clone recovered from patients admitted in a University Hospital in Madrid, Spain.</title>
        <authorList>
            <person name="Hernandez-Garcia M."/>
            <person name="Leon-Sampedro R."/>
            <person name="Perez-Viso B."/>
            <person name="Morosini M.I."/>
            <person name="Lopez-Fresnena N."/>
            <person name="Coque T.M."/>
            <person name="Bonten M."/>
            <person name="Malhotra-Kumar S."/>
            <person name="Ruiz-Garbajosa P."/>
            <person name="Canton R."/>
        </authorList>
    </citation>
    <scope>NUCLEOTIDE SEQUENCE [LARGE SCALE GENOMIC DNA]</scope>
    <source>
        <strain evidence="1 2">KA2</strain>
    </source>
</reference>
<dbReference type="STRING" id="1006000.GKAS_01242"/>
<dbReference type="Pfam" id="PF19991">
    <property type="entry name" value="HMA_2"/>
    <property type="match status" value="1"/>
</dbReference>
<name>A0A2T2Y6W3_9ENTR</name>
<dbReference type="AlphaFoldDB" id="A0A2T2Y6W3"/>
<dbReference type="Proteomes" id="UP000240892">
    <property type="component" value="Unassembled WGS sequence"/>
</dbReference>
<proteinExistence type="predicted"/>
<evidence type="ECO:0000313" key="2">
    <source>
        <dbReference type="Proteomes" id="UP000240892"/>
    </source>
</evidence>
<evidence type="ECO:0000313" key="1">
    <source>
        <dbReference type="EMBL" id="PSR48259.1"/>
    </source>
</evidence>
<sequence>MPVESFSDLLTLRRFVEVAHHIPGRLRLRFSNKLIASLSQGKLKQLDAYCHPEGYLRRYQINSETGSIVLEYDAAAIRPQILNQLFGSDGEQAQQALAQLASILEPSH</sequence>
<comment type="caution">
    <text evidence="1">The sequence shown here is derived from an EMBL/GenBank/DDBJ whole genome shotgun (WGS) entry which is preliminary data.</text>
</comment>
<protein>
    <submittedName>
        <fullName evidence="1">Uncharacterized protein</fullName>
    </submittedName>
</protein>
<gene>
    <name evidence="1" type="ORF">C8256_03720</name>
</gene>
<organism evidence="1 2">
    <name type="scientific">Kluyvera genomosp. 2</name>
    <dbReference type="NCBI Taxonomy" id="2774054"/>
    <lineage>
        <taxon>Bacteria</taxon>
        <taxon>Pseudomonadati</taxon>
        <taxon>Pseudomonadota</taxon>
        <taxon>Gammaproteobacteria</taxon>
        <taxon>Enterobacterales</taxon>
        <taxon>Enterobacteriaceae</taxon>
        <taxon>Kluyvera</taxon>
    </lineage>
</organism>
<dbReference type="RefSeq" id="WP_106924682.1">
    <property type="nucleotide sequence ID" value="NZ_CABMMU010000002.1"/>
</dbReference>
<keyword evidence="2" id="KW-1185">Reference proteome</keyword>
<dbReference type="EMBL" id="PYHO01000002">
    <property type="protein sequence ID" value="PSR48259.1"/>
    <property type="molecule type" value="Genomic_DNA"/>
</dbReference>
<accession>A0A2T2Y6W3</accession>